<dbReference type="Pfam" id="PF02992">
    <property type="entry name" value="Transposase_21"/>
    <property type="match status" value="1"/>
</dbReference>
<reference evidence="2" key="1">
    <citation type="journal article" date="2024" name="IScience">
        <title>Strigolactones Initiate the Formation of Haustorium-like Structures in Castilleja.</title>
        <authorList>
            <person name="Buerger M."/>
            <person name="Peterson D."/>
            <person name="Chory J."/>
        </authorList>
    </citation>
    <scope>NUCLEOTIDE SEQUENCE [LARGE SCALE GENOMIC DNA]</scope>
</reference>
<evidence type="ECO:0000313" key="2">
    <source>
        <dbReference type="Proteomes" id="UP001632038"/>
    </source>
</evidence>
<protein>
    <submittedName>
        <fullName evidence="1">Uncharacterized protein</fullName>
    </submittedName>
</protein>
<name>A0ABD3CEL0_9LAMI</name>
<dbReference type="InterPro" id="IPR004242">
    <property type="entry name" value="Transposase_21"/>
</dbReference>
<dbReference type="EMBL" id="JAVIJP010000036">
    <property type="protein sequence ID" value="KAL3628313.1"/>
    <property type="molecule type" value="Genomic_DNA"/>
</dbReference>
<dbReference type="AlphaFoldDB" id="A0ABD3CEL0"/>
<dbReference type="Proteomes" id="UP001632038">
    <property type="component" value="Unassembled WGS sequence"/>
</dbReference>
<accession>A0ABD3CEL0</accession>
<proteinExistence type="predicted"/>
<sequence>MRWHVEHVTEDGVMNHPSEAWKHFDQIHSDFARETRNVRLDLCTNGF</sequence>
<evidence type="ECO:0000313" key="1">
    <source>
        <dbReference type="EMBL" id="KAL3628313.1"/>
    </source>
</evidence>
<comment type="caution">
    <text evidence="1">The sequence shown here is derived from an EMBL/GenBank/DDBJ whole genome shotgun (WGS) entry which is preliminary data.</text>
</comment>
<gene>
    <name evidence="1" type="ORF">CASFOL_027359</name>
</gene>
<organism evidence="1 2">
    <name type="scientific">Castilleja foliolosa</name>
    <dbReference type="NCBI Taxonomy" id="1961234"/>
    <lineage>
        <taxon>Eukaryota</taxon>
        <taxon>Viridiplantae</taxon>
        <taxon>Streptophyta</taxon>
        <taxon>Embryophyta</taxon>
        <taxon>Tracheophyta</taxon>
        <taxon>Spermatophyta</taxon>
        <taxon>Magnoliopsida</taxon>
        <taxon>eudicotyledons</taxon>
        <taxon>Gunneridae</taxon>
        <taxon>Pentapetalae</taxon>
        <taxon>asterids</taxon>
        <taxon>lamiids</taxon>
        <taxon>Lamiales</taxon>
        <taxon>Orobanchaceae</taxon>
        <taxon>Pedicularideae</taxon>
        <taxon>Castillejinae</taxon>
        <taxon>Castilleja</taxon>
    </lineage>
</organism>
<keyword evidence="2" id="KW-1185">Reference proteome</keyword>